<dbReference type="KEGG" id="vra:106776764"/>
<feature type="domain" description="Reverse transcriptase RNase H-like" evidence="8">
    <location>
        <begin position="456"/>
        <end position="559"/>
    </location>
</feature>
<reference evidence="10" key="2">
    <citation type="submission" date="2025-08" db="UniProtKB">
        <authorList>
            <consortium name="RefSeq"/>
        </authorList>
    </citation>
    <scope>IDENTIFICATION</scope>
    <source>
        <tissue evidence="10">Leaf</tissue>
    </source>
</reference>
<dbReference type="Gene3D" id="2.40.70.10">
    <property type="entry name" value="Acid Proteases"/>
    <property type="match status" value="1"/>
</dbReference>
<dbReference type="GO" id="GO:0003964">
    <property type="term" value="F:RNA-directed DNA polymerase activity"/>
    <property type="evidence" value="ECO:0007669"/>
    <property type="project" value="UniProtKB-KW"/>
</dbReference>
<dbReference type="Gene3D" id="3.30.70.270">
    <property type="match status" value="1"/>
</dbReference>
<dbReference type="PANTHER" id="PTHR34072">
    <property type="entry name" value="ENZYMATIC POLYPROTEIN-RELATED"/>
    <property type="match status" value="1"/>
</dbReference>
<dbReference type="InterPro" id="IPR021109">
    <property type="entry name" value="Peptidase_aspartic_dom_sf"/>
</dbReference>
<dbReference type="Proteomes" id="UP000087766">
    <property type="component" value="Chromosome 11"/>
</dbReference>
<dbReference type="GO" id="GO:0004519">
    <property type="term" value="F:endonuclease activity"/>
    <property type="evidence" value="ECO:0007669"/>
    <property type="project" value="UniProtKB-KW"/>
</dbReference>
<evidence type="ECO:0000256" key="6">
    <source>
        <dbReference type="ARBA" id="ARBA00022801"/>
    </source>
</evidence>
<accession>A0A1S3VMX3</accession>
<dbReference type="CDD" id="cd00303">
    <property type="entry name" value="retropepsin_like"/>
    <property type="match status" value="1"/>
</dbReference>
<evidence type="ECO:0000256" key="5">
    <source>
        <dbReference type="ARBA" id="ARBA00022759"/>
    </source>
</evidence>
<dbReference type="InterPro" id="IPR043502">
    <property type="entry name" value="DNA/RNA_pol_sf"/>
</dbReference>
<name>A0A1S3VMX3_VIGRR</name>
<dbReference type="PANTHER" id="PTHR34072:SF57">
    <property type="entry name" value="RNA-DIRECTED DNA POLYMERASE"/>
    <property type="match status" value="1"/>
</dbReference>
<keyword evidence="6" id="KW-0378">Hydrolase</keyword>
<dbReference type="Pfam" id="PF17917">
    <property type="entry name" value="RT_RNaseH"/>
    <property type="match status" value="1"/>
</dbReference>
<evidence type="ECO:0000256" key="3">
    <source>
        <dbReference type="ARBA" id="ARBA00022695"/>
    </source>
</evidence>
<evidence type="ECO:0000256" key="2">
    <source>
        <dbReference type="ARBA" id="ARBA00022679"/>
    </source>
</evidence>
<keyword evidence="2" id="KW-0808">Transferase</keyword>
<evidence type="ECO:0000259" key="8">
    <source>
        <dbReference type="Pfam" id="PF17917"/>
    </source>
</evidence>
<evidence type="ECO:0000313" key="10">
    <source>
        <dbReference type="RefSeq" id="XP_014519721.1"/>
    </source>
</evidence>
<evidence type="ECO:0000256" key="7">
    <source>
        <dbReference type="ARBA" id="ARBA00022918"/>
    </source>
</evidence>
<protein>
    <recommendedName>
        <fullName evidence="1">RNA-directed DNA polymerase</fullName>
        <ecNumber evidence="1">2.7.7.49</ecNumber>
    </recommendedName>
</protein>
<sequence>MPSYAKFLKELLMKKRKYIEKETIDLQGNCSAIIQKMLPPKLQDPRSFTIPCTIGELEGGRALIDFGASINLMPLSMFKKIKGLELKPTKMTLQLADRSLKYPFGVAKDVIVKVDKFLFPVDFVIMEMEENGEAPLILGRPFMKTTRIVIDVENGKLKVRVQDEEVNFYVFHAMSHPKDDKACFQVDIVDELYMMQGNRVCDVSLLERTIIDECKDLNEEEEKLMEGCVRDLESSKEIPIEEVSFEKIELKEKVKESKIELKELPPHLKYVFLEDNGGKPFIISNSLSPKEEEKLVEVLKVNKGAIGWSISDLKGISPTYCIHRILMEDDYRLVAQPERRLNPVMKDVVRKEVLKLLEAEGIVLGHKISVRGIEVDKAKVEVNEKLPPPTNVKGIQSLLGHVGFYRRFIKDFSKIAKPLSNLLVKDTPFVMSKECVQAFNVLKSNLISAPVIVAPDWSKDFELMCDASDYAIGVVLGQRREKVFHAIYYASKVLNEAQLNYATTEKEFLAIVYALEKFRSYLIGSKVIIYTDHATIKYLLTKPDSKPQLIRWVLLLQEFDVEIQDNKGSENLIADHLSRLVNKEVTSKDKEIWESFQMKHFCIFSRGHGLRI</sequence>
<dbReference type="SUPFAM" id="SSF56672">
    <property type="entry name" value="DNA/RNA polymerases"/>
    <property type="match status" value="1"/>
</dbReference>
<organism evidence="9 10">
    <name type="scientific">Vigna radiata var. radiata</name>
    <name type="common">Mung bean</name>
    <name type="synonym">Phaseolus aureus</name>
    <dbReference type="NCBI Taxonomy" id="3916"/>
    <lineage>
        <taxon>Eukaryota</taxon>
        <taxon>Viridiplantae</taxon>
        <taxon>Streptophyta</taxon>
        <taxon>Embryophyta</taxon>
        <taxon>Tracheophyta</taxon>
        <taxon>Spermatophyta</taxon>
        <taxon>Magnoliopsida</taxon>
        <taxon>eudicotyledons</taxon>
        <taxon>Gunneridae</taxon>
        <taxon>Pentapetalae</taxon>
        <taxon>rosids</taxon>
        <taxon>fabids</taxon>
        <taxon>Fabales</taxon>
        <taxon>Fabaceae</taxon>
        <taxon>Papilionoideae</taxon>
        <taxon>50 kb inversion clade</taxon>
        <taxon>NPAAA clade</taxon>
        <taxon>indigoferoid/millettioid clade</taxon>
        <taxon>Phaseoleae</taxon>
        <taxon>Vigna</taxon>
    </lineage>
</organism>
<dbReference type="GO" id="GO:0016787">
    <property type="term" value="F:hydrolase activity"/>
    <property type="evidence" value="ECO:0007669"/>
    <property type="project" value="UniProtKB-KW"/>
</dbReference>
<dbReference type="EC" id="2.7.7.49" evidence="1"/>
<gene>
    <name evidence="10" type="primary">LOC106776764</name>
</gene>
<dbReference type="InterPro" id="IPR041373">
    <property type="entry name" value="RT_RNaseH"/>
</dbReference>
<dbReference type="FunFam" id="3.30.70.270:FF:000020">
    <property type="entry name" value="Transposon Tf2-6 polyprotein-like Protein"/>
    <property type="match status" value="1"/>
</dbReference>
<dbReference type="OrthoDB" id="1733993at2759"/>
<evidence type="ECO:0000256" key="4">
    <source>
        <dbReference type="ARBA" id="ARBA00022722"/>
    </source>
</evidence>
<dbReference type="STRING" id="3916.A0A1S3VMX3"/>
<keyword evidence="5" id="KW-0255">Endonuclease</keyword>
<keyword evidence="7" id="KW-0695">RNA-directed DNA polymerase</keyword>
<keyword evidence="3" id="KW-0548">Nucleotidyltransferase</keyword>
<proteinExistence type="predicted"/>
<keyword evidence="4" id="KW-0540">Nuclease</keyword>
<evidence type="ECO:0000256" key="1">
    <source>
        <dbReference type="ARBA" id="ARBA00012493"/>
    </source>
</evidence>
<keyword evidence="9" id="KW-1185">Reference proteome</keyword>
<dbReference type="CDD" id="cd09274">
    <property type="entry name" value="RNase_HI_RT_Ty3"/>
    <property type="match status" value="1"/>
</dbReference>
<dbReference type="AlphaFoldDB" id="A0A1S3VMX3"/>
<reference evidence="9" key="1">
    <citation type="journal article" date="2014" name="Nat. Commun.">
        <title>Genome sequence of mungbean and insights into evolution within Vigna species.</title>
        <authorList>
            <person name="Kang Y.J."/>
            <person name="Kim S.K."/>
            <person name="Kim M.Y."/>
            <person name="Lestari P."/>
            <person name="Kim K.H."/>
            <person name="Ha B.K."/>
            <person name="Jun T.H."/>
            <person name="Hwang W.J."/>
            <person name="Lee T."/>
            <person name="Lee J."/>
            <person name="Shim S."/>
            <person name="Yoon M.Y."/>
            <person name="Jang Y.E."/>
            <person name="Han K.S."/>
            <person name="Taeprayoon P."/>
            <person name="Yoon N."/>
            <person name="Somta P."/>
            <person name="Tanya P."/>
            <person name="Kim K.S."/>
            <person name="Gwag J.G."/>
            <person name="Moon J.K."/>
            <person name="Lee Y.H."/>
            <person name="Park B.S."/>
            <person name="Bombarely A."/>
            <person name="Doyle J.J."/>
            <person name="Jackson S.A."/>
            <person name="Schafleitner R."/>
            <person name="Srinives P."/>
            <person name="Varshney R.K."/>
            <person name="Lee S.H."/>
        </authorList>
    </citation>
    <scope>NUCLEOTIDE SEQUENCE [LARGE SCALE GENOMIC DNA]</scope>
    <source>
        <strain evidence="9">cv. VC1973A</strain>
    </source>
</reference>
<dbReference type="GeneID" id="106776764"/>
<dbReference type="InterPro" id="IPR043128">
    <property type="entry name" value="Rev_trsase/Diguanyl_cyclase"/>
</dbReference>
<dbReference type="RefSeq" id="XP_014519721.1">
    <property type="nucleotide sequence ID" value="XM_014664235.1"/>
</dbReference>
<evidence type="ECO:0000313" key="9">
    <source>
        <dbReference type="Proteomes" id="UP000087766"/>
    </source>
</evidence>